<sequence length="45" mass="5103">MITRMLDGYELKQQVNFSYSSLVLQCKKGLIAGLGFLSLLILFYS</sequence>
<keyword evidence="1" id="KW-1133">Transmembrane helix</keyword>
<proteinExistence type="predicted"/>
<organism evidence="2">
    <name type="scientific">Anguilla anguilla</name>
    <name type="common">European freshwater eel</name>
    <name type="synonym">Muraena anguilla</name>
    <dbReference type="NCBI Taxonomy" id="7936"/>
    <lineage>
        <taxon>Eukaryota</taxon>
        <taxon>Metazoa</taxon>
        <taxon>Chordata</taxon>
        <taxon>Craniata</taxon>
        <taxon>Vertebrata</taxon>
        <taxon>Euteleostomi</taxon>
        <taxon>Actinopterygii</taxon>
        <taxon>Neopterygii</taxon>
        <taxon>Teleostei</taxon>
        <taxon>Anguilliformes</taxon>
        <taxon>Anguillidae</taxon>
        <taxon>Anguilla</taxon>
    </lineage>
</organism>
<name>A0A0E9QHZ7_ANGAN</name>
<feature type="transmembrane region" description="Helical" evidence="1">
    <location>
        <begin position="21"/>
        <end position="44"/>
    </location>
</feature>
<protein>
    <submittedName>
        <fullName evidence="2">Uncharacterized protein</fullName>
    </submittedName>
</protein>
<evidence type="ECO:0000313" key="2">
    <source>
        <dbReference type="EMBL" id="JAH16132.1"/>
    </source>
</evidence>
<accession>A0A0E9QHZ7</accession>
<dbReference type="EMBL" id="GBXM01092445">
    <property type="protein sequence ID" value="JAH16132.1"/>
    <property type="molecule type" value="Transcribed_RNA"/>
</dbReference>
<evidence type="ECO:0000256" key="1">
    <source>
        <dbReference type="SAM" id="Phobius"/>
    </source>
</evidence>
<reference evidence="2" key="2">
    <citation type="journal article" date="2015" name="Fish Shellfish Immunol.">
        <title>Early steps in the European eel (Anguilla anguilla)-Vibrio vulnificus interaction in the gills: Role of the RtxA13 toxin.</title>
        <authorList>
            <person name="Callol A."/>
            <person name="Pajuelo D."/>
            <person name="Ebbesson L."/>
            <person name="Teles M."/>
            <person name="MacKenzie S."/>
            <person name="Amaro C."/>
        </authorList>
    </citation>
    <scope>NUCLEOTIDE SEQUENCE</scope>
</reference>
<keyword evidence="1" id="KW-0812">Transmembrane</keyword>
<keyword evidence="1" id="KW-0472">Membrane</keyword>
<dbReference type="AlphaFoldDB" id="A0A0E9QHZ7"/>
<reference evidence="2" key="1">
    <citation type="submission" date="2014-11" db="EMBL/GenBank/DDBJ databases">
        <authorList>
            <person name="Amaro Gonzalez C."/>
        </authorList>
    </citation>
    <scope>NUCLEOTIDE SEQUENCE</scope>
</reference>